<sequence>MNSRQNIPSIAALHDLERGSAPITREPAYYWNVLRQYLPVVSWFSGNRGRALGWGLPDYQRGSNANAR</sequence>
<evidence type="ECO:0000313" key="1">
    <source>
        <dbReference type="EMBL" id="KAK4013024.1"/>
    </source>
</evidence>
<protein>
    <submittedName>
        <fullName evidence="1">Uncharacterized protein</fullName>
    </submittedName>
</protein>
<reference evidence="1 2" key="1">
    <citation type="journal article" date="2023" name="Nucleic Acids Res.">
        <title>The hologenome of Daphnia magna reveals possible DNA methylation and microbiome-mediated evolution of the host genome.</title>
        <authorList>
            <person name="Chaturvedi A."/>
            <person name="Li X."/>
            <person name="Dhandapani V."/>
            <person name="Marshall H."/>
            <person name="Kissane S."/>
            <person name="Cuenca-Cambronero M."/>
            <person name="Asole G."/>
            <person name="Calvet F."/>
            <person name="Ruiz-Romero M."/>
            <person name="Marangio P."/>
            <person name="Guigo R."/>
            <person name="Rago D."/>
            <person name="Mirbahai L."/>
            <person name="Eastwood N."/>
            <person name="Colbourne J.K."/>
            <person name="Zhou J."/>
            <person name="Mallon E."/>
            <person name="Orsini L."/>
        </authorList>
    </citation>
    <scope>NUCLEOTIDE SEQUENCE [LARGE SCALE GENOMIC DNA]</scope>
    <source>
        <strain evidence="1">LRV0_1</strain>
    </source>
</reference>
<comment type="caution">
    <text evidence="1">The sequence shown here is derived from an EMBL/GenBank/DDBJ whole genome shotgun (WGS) entry which is preliminary data.</text>
</comment>
<evidence type="ECO:0000313" key="2">
    <source>
        <dbReference type="Proteomes" id="UP001234178"/>
    </source>
</evidence>
<keyword evidence="2" id="KW-1185">Reference proteome</keyword>
<proteinExistence type="predicted"/>
<dbReference type="EMBL" id="JAOYFB010000004">
    <property type="protein sequence ID" value="KAK4013024.1"/>
    <property type="molecule type" value="Genomic_DNA"/>
</dbReference>
<accession>A0ABQ9ZJC0</accession>
<dbReference type="Proteomes" id="UP001234178">
    <property type="component" value="Unassembled WGS sequence"/>
</dbReference>
<organism evidence="1 2">
    <name type="scientific">Daphnia magna</name>
    <dbReference type="NCBI Taxonomy" id="35525"/>
    <lineage>
        <taxon>Eukaryota</taxon>
        <taxon>Metazoa</taxon>
        <taxon>Ecdysozoa</taxon>
        <taxon>Arthropoda</taxon>
        <taxon>Crustacea</taxon>
        <taxon>Branchiopoda</taxon>
        <taxon>Diplostraca</taxon>
        <taxon>Cladocera</taxon>
        <taxon>Anomopoda</taxon>
        <taxon>Daphniidae</taxon>
        <taxon>Daphnia</taxon>
    </lineage>
</organism>
<gene>
    <name evidence="1" type="ORF">OUZ56_025269</name>
</gene>
<name>A0ABQ9ZJC0_9CRUS</name>